<feature type="domain" description="HTH tetR-type" evidence="5">
    <location>
        <begin position="6"/>
        <end position="66"/>
    </location>
</feature>
<keyword evidence="1" id="KW-0805">Transcription regulation</keyword>
<dbReference type="SUPFAM" id="SSF46689">
    <property type="entry name" value="Homeodomain-like"/>
    <property type="match status" value="1"/>
</dbReference>
<evidence type="ECO:0000256" key="2">
    <source>
        <dbReference type="ARBA" id="ARBA00023125"/>
    </source>
</evidence>
<dbReference type="PROSITE" id="PS01081">
    <property type="entry name" value="HTH_TETR_1"/>
    <property type="match status" value="1"/>
</dbReference>
<comment type="caution">
    <text evidence="6">The sequence shown here is derived from an EMBL/GenBank/DDBJ whole genome shotgun (WGS) entry which is preliminary data.</text>
</comment>
<dbReference type="PANTHER" id="PTHR47506">
    <property type="entry name" value="TRANSCRIPTIONAL REGULATORY PROTEIN"/>
    <property type="match status" value="1"/>
</dbReference>
<dbReference type="PRINTS" id="PR00455">
    <property type="entry name" value="HTHTETR"/>
</dbReference>
<keyword evidence="2 4" id="KW-0238">DNA-binding</keyword>
<sequence length="195" mass="20523">MARPRQFDEADVLHAARTQFQRTGYAGTSMNDLQEATGLHNGSLYAAFGSKHDLLVHCLEDYCQDLAATARDHLAGSDQTPVRRLQAFVREAARTAAAENYLGCLAGRAASELAGTDDQVGTRIQSSFTELRALLLSCLQAGQRSGKLSAAADPEQLASMLLAVLRGIDAMAVAGCPASFLLEAADAACAALPLA</sequence>
<gene>
    <name evidence="6" type="ORF">FHR75_004209</name>
</gene>
<dbReference type="EMBL" id="JACHVY010000007">
    <property type="protein sequence ID" value="MBB2903367.1"/>
    <property type="molecule type" value="Genomic_DNA"/>
</dbReference>
<evidence type="ECO:0000256" key="4">
    <source>
        <dbReference type="PROSITE-ProRule" id="PRU00335"/>
    </source>
</evidence>
<dbReference type="PANTHER" id="PTHR47506:SF1">
    <property type="entry name" value="HTH-TYPE TRANSCRIPTIONAL REGULATOR YJDC"/>
    <property type="match status" value="1"/>
</dbReference>
<dbReference type="PROSITE" id="PS50977">
    <property type="entry name" value="HTH_TETR_2"/>
    <property type="match status" value="1"/>
</dbReference>
<name>A0A7W4TQU6_KINRA</name>
<dbReference type="GO" id="GO:0003677">
    <property type="term" value="F:DNA binding"/>
    <property type="evidence" value="ECO:0007669"/>
    <property type="project" value="UniProtKB-UniRule"/>
</dbReference>
<reference evidence="6 7" key="1">
    <citation type="submission" date="2020-08" db="EMBL/GenBank/DDBJ databases">
        <title>The Agave Microbiome: Exploring the role of microbial communities in plant adaptations to desert environments.</title>
        <authorList>
            <person name="Partida-Martinez L.P."/>
        </authorList>
    </citation>
    <scope>NUCLEOTIDE SEQUENCE [LARGE SCALE GENOMIC DNA]</scope>
    <source>
        <strain evidence="6 7">AS2.23</strain>
    </source>
</reference>
<dbReference type="RefSeq" id="WP_183392982.1">
    <property type="nucleotide sequence ID" value="NZ_JACHVY010000007.1"/>
</dbReference>
<feature type="DNA-binding region" description="H-T-H motif" evidence="4">
    <location>
        <begin position="29"/>
        <end position="48"/>
    </location>
</feature>
<keyword evidence="3" id="KW-0804">Transcription</keyword>
<dbReference type="Pfam" id="PF00440">
    <property type="entry name" value="TetR_N"/>
    <property type="match status" value="1"/>
</dbReference>
<evidence type="ECO:0000256" key="1">
    <source>
        <dbReference type="ARBA" id="ARBA00023015"/>
    </source>
</evidence>
<evidence type="ECO:0000313" key="7">
    <source>
        <dbReference type="Proteomes" id="UP000533269"/>
    </source>
</evidence>
<dbReference type="Pfam" id="PF16925">
    <property type="entry name" value="TetR_C_13"/>
    <property type="match status" value="1"/>
</dbReference>
<dbReference type="InterPro" id="IPR009057">
    <property type="entry name" value="Homeodomain-like_sf"/>
</dbReference>
<evidence type="ECO:0000313" key="6">
    <source>
        <dbReference type="EMBL" id="MBB2903367.1"/>
    </source>
</evidence>
<accession>A0A7W4TQU6</accession>
<dbReference type="Gene3D" id="1.10.357.10">
    <property type="entry name" value="Tetracycline Repressor, domain 2"/>
    <property type="match status" value="1"/>
</dbReference>
<reference evidence="6 7" key="2">
    <citation type="submission" date="2020-08" db="EMBL/GenBank/DDBJ databases">
        <authorList>
            <person name="Partida-Martinez L."/>
            <person name="Huntemann M."/>
            <person name="Clum A."/>
            <person name="Wang J."/>
            <person name="Palaniappan K."/>
            <person name="Ritter S."/>
            <person name="Chen I.-M."/>
            <person name="Stamatis D."/>
            <person name="Reddy T."/>
            <person name="O'Malley R."/>
            <person name="Daum C."/>
            <person name="Shapiro N."/>
            <person name="Ivanova N."/>
            <person name="Kyrpides N."/>
            <person name="Woyke T."/>
        </authorList>
    </citation>
    <scope>NUCLEOTIDE SEQUENCE [LARGE SCALE GENOMIC DNA]</scope>
    <source>
        <strain evidence="6 7">AS2.23</strain>
    </source>
</reference>
<dbReference type="InterPro" id="IPR036271">
    <property type="entry name" value="Tet_transcr_reg_TetR-rel_C_sf"/>
</dbReference>
<evidence type="ECO:0000259" key="5">
    <source>
        <dbReference type="PROSITE" id="PS50977"/>
    </source>
</evidence>
<dbReference type="InterPro" id="IPR001647">
    <property type="entry name" value="HTH_TetR"/>
</dbReference>
<protein>
    <submittedName>
        <fullName evidence="6">AcrR family transcriptional regulator</fullName>
    </submittedName>
</protein>
<dbReference type="Gene3D" id="1.10.10.60">
    <property type="entry name" value="Homeodomain-like"/>
    <property type="match status" value="1"/>
</dbReference>
<organism evidence="6 7">
    <name type="scientific">Kineococcus radiotolerans</name>
    <dbReference type="NCBI Taxonomy" id="131568"/>
    <lineage>
        <taxon>Bacteria</taxon>
        <taxon>Bacillati</taxon>
        <taxon>Actinomycetota</taxon>
        <taxon>Actinomycetes</taxon>
        <taxon>Kineosporiales</taxon>
        <taxon>Kineosporiaceae</taxon>
        <taxon>Kineococcus</taxon>
    </lineage>
</organism>
<dbReference type="InterPro" id="IPR023772">
    <property type="entry name" value="DNA-bd_HTH_TetR-type_CS"/>
</dbReference>
<dbReference type="SUPFAM" id="SSF48498">
    <property type="entry name" value="Tetracyclin repressor-like, C-terminal domain"/>
    <property type="match status" value="1"/>
</dbReference>
<dbReference type="InterPro" id="IPR011075">
    <property type="entry name" value="TetR_C"/>
</dbReference>
<proteinExistence type="predicted"/>
<evidence type="ECO:0000256" key="3">
    <source>
        <dbReference type="ARBA" id="ARBA00023163"/>
    </source>
</evidence>
<dbReference type="AlphaFoldDB" id="A0A7W4TQU6"/>
<dbReference type="Proteomes" id="UP000533269">
    <property type="component" value="Unassembled WGS sequence"/>
</dbReference>